<organism evidence="9 10">
    <name type="scientific">Candidatus Segetimicrobium genomatis</name>
    <dbReference type="NCBI Taxonomy" id="2569760"/>
    <lineage>
        <taxon>Bacteria</taxon>
        <taxon>Bacillati</taxon>
        <taxon>Candidatus Sysuimicrobiota</taxon>
        <taxon>Candidatus Sysuimicrobiia</taxon>
        <taxon>Candidatus Sysuimicrobiales</taxon>
        <taxon>Candidatus Segetimicrobiaceae</taxon>
        <taxon>Candidatus Segetimicrobium</taxon>
    </lineage>
</organism>
<evidence type="ECO:0000256" key="4">
    <source>
        <dbReference type="ARBA" id="ARBA00022679"/>
    </source>
</evidence>
<dbReference type="EMBL" id="VBAN01000069">
    <property type="protein sequence ID" value="TMI84288.1"/>
    <property type="molecule type" value="Genomic_DNA"/>
</dbReference>
<dbReference type="Pfam" id="PF00285">
    <property type="entry name" value="Citrate_synt"/>
    <property type="match status" value="1"/>
</dbReference>
<name>A0A537JL73_9BACT</name>
<accession>A0A537JL73</accession>
<dbReference type="InterPro" id="IPR036969">
    <property type="entry name" value="Citrate_synthase_sf"/>
</dbReference>
<dbReference type="InterPro" id="IPR002020">
    <property type="entry name" value="Citrate_synthase"/>
</dbReference>
<dbReference type="GO" id="GO:0006099">
    <property type="term" value="P:tricarboxylic acid cycle"/>
    <property type="evidence" value="ECO:0007669"/>
    <property type="project" value="UniProtKB-UniPathway"/>
</dbReference>
<evidence type="ECO:0000256" key="2">
    <source>
        <dbReference type="ARBA" id="ARBA00010566"/>
    </source>
</evidence>
<dbReference type="PROSITE" id="PS00480">
    <property type="entry name" value="CITRATE_SYNTHASE"/>
    <property type="match status" value="1"/>
</dbReference>
<reference evidence="9 10" key="1">
    <citation type="journal article" date="2019" name="Nat. Microbiol.">
        <title>Mediterranean grassland soil C-N compound turnover is dependent on rainfall and depth, and is mediated by genomically divergent microorganisms.</title>
        <authorList>
            <person name="Diamond S."/>
            <person name="Andeer P.F."/>
            <person name="Li Z."/>
            <person name="Crits-Christoph A."/>
            <person name="Burstein D."/>
            <person name="Anantharaman K."/>
            <person name="Lane K.R."/>
            <person name="Thomas B.C."/>
            <person name="Pan C."/>
            <person name="Northen T.R."/>
            <person name="Banfield J.F."/>
        </authorList>
    </citation>
    <scope>NUCLEOTIDE SEQUENCE [LARGE SCALE GENOMIC DNA]</scope>
    <source>
        <strain evidence="9">NP_6</strain>
    </source>
</reference>
<dbReference type="NCBIfam" id="TIGR01800">
    <property type="entry name" value="cit_synth_II"/>
    <property type="match status" value="1"/>
</dbReference>
<dbReference type="CDD" id="cd06110">
    <property type="entry name" value="BSuCS-II_like"/>
    <property type="match status" value="1"/>
</dbReference>
<evidence type="ECO:0000313" key="10">
    <source>
        <dbReference type="Proteomes" id="UP000318093"/>
    </source>
</evidence>
<dbReference type="SUPFAM" id="SSF48256">
    <property type="entry name" value="Citrate synthase"/>
    <property type="match status" value="1"/>
</dbReference>
<dbReference type="InterPro" id="IPR016142">
    <property type="entry name" value="Citrate_synth-like_lrg_a-sub"/>
</dbReference>
<dbReference type="PANTHER" id="PTHR11739">
    <property type="entry name" value="CITRATE SYNTHASE"/>
    <property type="match status" value="1"/>
</dbReference>
<dbReference type="InterPro" id="IPR024176">
    <property type="entry name" value="Citrate_synthase_bac-typ"/>
</dbReference>
<dbReference type="PIRSF" id="PIRSF001369">
    <property type="entry name" value="Citrate_synth"/>
    <property type="match status" value="1"/>
</dbReference>
<dbReference type="InterPro" id="IPR011278">
    <property type="entry name" value="2-MeCitrate/Citrate_synth_II"/>
</dbReference>
<evidence type="ECO:0000256" key="6">
    <source>
        <dbReference type="PIRNR" id="PIRNR001369"/>
    </source>
</evidence>
<dbReference type="InterPro" id="IPR016143">
    <property type="entry name" value="Citrate_synth-like_sm_a-sub"/>
</dbReference>
<comment type="pathway">
    <text evidence="1">Carbohydrate metabolism; tricarboxylic acid cycle.</text>
</comment>
<comment type="catalytic activity">
    <reaction evidence="5">
        <text>oxaloacetate + acetyl-CoA + H2O = citrate + CoA + H(+)</text>
        <dbReference type="Rhea" id="RHEA:16845"/>
        <dbReference type="ChEBI" id="CHEBI:15377"/>
        <dbReference type="ChEBI" id="CHEBI:15378"/>
        <dbReference type="ChEBI" id="CHEBI:16452"/>
        <dbReference type="ChEBI" id="CHEBI:16947"/>
        <dbReference type="ChEBI" id="CHEBI:57287"/>
        <dbReference type="ChEBI" id="CHEBI:57288"/>
        <dbReference type="EC" id="2.3.3.16"/>
    </reaction>
</comment>
<dbReference type="Proteomes" id="UP000318093">
    <property type="component" value="Unassembled WGS sequence"/>
</dbReference>
<sequence>MPVSEGLEGVVVSESRICFVDGIEGRLLYQGYDIHDLAQRATFEEVAYLLWHGDLPTRAQLDQLNRDLVRARALPEPVHRALDGLPHDALPMDVLRTAVSALGLYDPDARDNSTAANVRKSVRLTAQIGTVVAAIGRIRAGQAPVAPDPQLSHAANFLYMLWGKRADPESVRAVDIALVLHADHELNASTFSARVTAATLADMHSAITSAIGTLKGPLHGGANESVMRILLEIGQPAKVIPAVAAMLAAKKKIPGFGHRVYRTEDPRATHLRQMSETLGRQHGQPQWYEMSREIEQYMLREKRIYANVDFYSASTYYALGIPIDLFTPVFAVSRISGWTAHVLEQYADNRLIRPRAEYVGPRNRVFAPIEQRG</sequence>
<evidence type="ECO:0000256" key="8">
    <source>
        <dbReference type="RuleBase" id="RU003406"/>
    </source>
</evidence>
<comment type="caution">
    <text evidence="9">The sequence shown here is derived from an EMBL/GenBank/DDBJ whole genome shotgun (WGS) entry which is preliminary data.</text>
</comment>
<dbReference type="InterPro" id="IPR019810">
    <property type="entry name" value="Citrate_synthase_AS"/>
</dbReference>
<dbReference type="PANTHER" id="PTHR11739:SF4">
    <property type="entry name" value="CITRATE SYNTHASE, PEROXISOMAL"/>
    <property type="match status" value="1"/>
</dbReference>
<dbReference type="GO" id="GO:0005975">
    <property type="term" value="P:carbohydrate metabolic process"/>
    <property type="evidence" value="ECO:0007669"/>
    <property type="project" value="TreeGrafter"/>
</dbReference>
<proteinExistence type="inferred from homology"/>
<keyword evidence="4 6" id="KW-0808">Transferase</keyword>
<evidence type="ECO:0000256" key="1">
    <source>
        <dbReference type="ARBA" id="ARBA00005163"/>
    </source>
</evidence>
<dbReference type="UniPathway" id="UPA00223"/>
<protein>
    <recommendedName>
        <fullName evidence="6">Citrate synthase</fullName>
    </recommendedName>
</protein>
<dbReference type="PRINTS" id="PR00143">
    <property type="entry name" value="CITRTSNTHASE"/>
</dbReference>
<dbReference type="Gene3D" id="1.10.580.10">
    <property type="entry name" value="Citrate Synthase, domain 1"/>
    <property type="match status" value="1"/>
</dbReference>
<evidence type="ECO:0000256" key="7">
    <source>
        <dbReference type="PIRSR" id="PIRSR001369-1"/>
    </source>
</evidence>
<evidence type="ECO:0000256" key="5">
    <source>
        <dbReference type="ARBA" id="ARBA00049288"/>
    </source>
</evidence>
<dbReference type="GO" id="GO:0005829">
    <property type="term" value="C:cytosol"/>
    <property type="evidence" value="ECO:0007669"/>
    <property type="project" value="TreeGrafter"/>
</dbReference>
<feature type="active site" evidence="7">
    <location>
        <position position="258"/>
    </location>
</feature>
<evidence type="ECO:0000256" key="3">
    <source>
        <dbReference type="ARBA" id="ARBA00022532"/>
    </source>
</evidence>
<keyword evidence="3" id="KW-0816">Tricarboxylic acid cycle</keyword>
<dbReference type="AlphaFoldDB" id="A0A537JL73"/>
<comment type="similarity">
    <text evidence="2 6 8">Belongs to the citrate synthase family.</text>
</comment>
<dbReference type="Gene3D" id="1.10.230.10">
    <property type="entry name" value="Cytochrome P450-Terp, domain 2"/>
    <property type="match status" value="1"/>
</dbReference>
<feature type="active site" evidence="7">
    <location>
        <position position="309"/>
    </location>
</feature>
<gene>
    <name evidence="9" type="ORF">E6H03_02190</name>
</gene>
<evidence type="ECO:0000313" key="9">
    <source>
        <dbReference type="EMBL" id="TMI84288.1"/>
    </source>
</evidence>
<dbReference type="GO" id="GO:0036440">
    <property type="term" value="F:citrate synthase activity"/>
    <property type="evidence" value="ECO:0007669"/>
    <property type="project" value="UniProtKB-EC"/>
</dbReference>